<dbReference type="RefSeq" id="WP_136563731.1">
    <property type="nucleotide sequence ID" value="NZ_BAABLS010000006.1"/>
</dbReference>
<reference evidence="2 3" key="1">
    <citation type="journal article" date="2009" name="Int. J. Syst. Evol. Microbiol.">
        <title>Nocardioides caeni sp. nov., isolated from wastewater.</title>
        <authorList>
            <person name="Yoon J.H."/>
            <person name="Kang S.J."/>
            <person name="Park S."/>
            <person name="Kim W."/>
            <person name="Oh T.K."/>
        </authorList>
    </citation>
    <scope>NUCLEOTIDE SEQUENCE [LARGE SCALE GENOMIC DNA]</scope>
    <source>
        <strain evidence="2 3">DSM 23134</strain>
    </source>
</reference>
<feature type="transmembrane region" description="Helical" evidence="1">
    <location>
        <begin position="560"/>
        <end position="581"/>
    </location>
</feature>
<feature type="transmembrane region" description="Helical" evidence="1">
    <location>
        <begin position="87"/>
        <end position="104"/>
    </location>
</feature>
<accession>A0A4S8N5I2</accession>
<feature type="transmembrane region" description="Helical" evidence="1">
    <location>
        <begin position="160"/>
        <end position="180"/>
    </location>
</feature>
<feature type="transmembrane region" description="Helical" evidence="1">
    <location>
        <begin position="481"/>
        <end position="498"/>
    </location>
</feature>
<evidence type="ECO:0000256" key="1">
    <source>
        <dbReference type="SAM" id="Phobius"/>
    </source>
</evidence>
<proteinExistence type="predicted"/>
<evidence type="ECO:0000313" key="2">
    <source>
        <dbReference type="EMBL" id="THV10139.1"/>
    </source>
</evidence>
<protein>
    <recommendedName>
        <fullName evidence="4">Histidine kinase/HSP90-like ATPase domain-containing protein</fullName>
    </recommendedName>
</protein>
<dbReference type="Gene3D" id="3.30.565.10">
    <property type="entry name" value="Histidine kinase-like ATPase, C-terminal domain"/>
    <property type="match status" value="1"/>
</dbReference>
<feature type="transmembrane region" description="Helical" evidence="1">
    <location>
        <begin position="457"/>
        <end position="474"/>
    </location>
</feature>
<keyword evidence="3" id="KW-1185">Reference proteome</keyword>
<evidence type="ECO:0008006" key="4">
    <source>
        <dbReference type="Google" id="ProtNLM"/>
    </source>
</evidence>
<organism evidence="2 3">
    <name type="scientific">Nocardioides caeni</name>
    <dbReference type="NCBI Taxonomy" id="574700"/>
    <lineage>
        <taxon>Bacteria</taxon>
        <taxon>Bacillati</taxon>
        <taxon>Actinomycetota</taxon>
        <taxon>Actinomycetes</taxon>
        <taxon>Propionibacteriales</taxon>
        <taxon>Nocardioidaceae</taxon>
        <taxon>Nocardioides</taxon>
    </lineage>
</organism>
<feature type="transmembrane region" description="Helical" evidence="1">
    <location>
        <begin position="136"/>
        <end position="154"/>
    </location>
</feature>
<gene>
    <name evidence="2" type="ORF">E9934_15155</name>
</gene>
<dbReference type="EMBL" id="STGW01000011">
    <property type="protein sequence ID" value="THV10139.1"/>
    <property type="molecule type" value="Genomic_DNA"/>
</dbReference>
<dbReference type="OrthoDB" id="5035586at2"/>
<feature type="transmembrane region" description="Helical" evidence="1">
    <location>
        <begin position="110"/>
        <end position="129"/>
    </location>
</feature>
<dbReference type="InterPro" id="IPR036890">
    <property type="entry name" value="HATPase_C_sf"/>
</dbReference>
<feature type="transmembrane region" description="Helical" evidence="1">
    <location>
        <begin position="429"/>
        <end position="445"/>
    </location>
</feature>
<evidence type="ECO:0000313" key="3">
    <source>
        <dbReference type="Proteomes" id="UP000307087"/>
    </source>
</evidence>
<feature type="transmembrane region" description="Helical" evidence="1">
    <location>
        <begin position="60"/>
        <end position="80"/>
    </location>
</feature>
<keyword evidence="1" id="KW-0812">Transmembrane</keyword>
<dbReference type="Proteomes" id="UP000307087">
    <property type="component" value="Unassembled WGS sequence"/>
</dbReference>
<feature type="transmembrane region" description="Helical" evidence="1">
    <location>
        <begin position="36"/>
        <end position="54"/>
    </location>
</feature>
<keyword evidence="1" id="KW-0472">Membrane</keyword>
<feature type="transmembrane region" description="Helical" evidence="1">
    <location>
        <begin position="534"/>
        <end position="554"/>
    </location>
</feature>
<dbReference type="AlphaFoldDB" id="A0A4S8N5I2"/>
<name>A0A4S8N5I2_9ACTN</name>
<comment type="caution">
    <text evidence="2">The sequence shown here is derived from an EMBL/GenBank/DDBJ whole genome shotgun (WGS) entry which is preliminary data.</text>
</comment>
<sequence>MVDWRRTGRRFLGDLFGDDSLAGPTTITATASMRRALLRGMALWQVVMVLAILTEAVGPVVRAALVAGHLGLAGVALLAAVGRVPGWLVVLLAYAAFLVDWVVVNDPDHPLLLAACWLANVAAILPSFVMRGRAALLTPVAIAVVVPVAMVLSWPDSGSTLPPAVAATGLAIMAASRLALPVLLDFTRSADAEHSLVEAEQRAVDVRRAASRRAAEDARILHDTVINTLAALAVGGAAVADGQAVRARCARDVATVEALTMDDELPQHGHGIHGGLEVDGIRVERRGLAGDELARQEALLPEAVLEALSGAVTELVRNAAKHSGAAAVVVDVRPHGDGGGGMVVAVADDGVGFDGTMPRGRGLAESVLGRLEGTGLTMSLVTAPGQGTTATLTWGGPSVGPAAETTELSEPPVSAASLMAATEGLQRRASGLFALALVFVGIWLAVTNHRGAPTEEYPMVVVVAVVCAIAWWSGDGGRLRRLAVATLLTLGACVAFVLSAASVDFGRDDVVFWQAICPAGPLLLMLGDPRWRAAAGPAIALLGLTVVGLAVGLAPSSGLAAVSTLVAGAACIGLVGGWAGFQALLRTIGAQVGADQAAMARLRGEVEQRDAASRARRRWTAAGLEESIELLRQVADGRADPADQEVRSSCAEEETYLRQLTQLNPDLIRMGDWFARSLAEARSRHTRLAIRSGSDDADDALAPSLGGLLLASVTAAPAGAQLTTTLFPAPDTLRFTLVGPHPELSSVAEAWAPPSAVELTVQSLGAQDLVEVVAHRGSASATRRQGDHR</sequence>
<keyword evidence="1" id="KW-1133">Transmembrane helix</keyword>
<dbReference type="SUPFAM" id="SSF55874">
    <property type="entry name" value="ATPase domain of HSP90 chaperone/DNA topoisomerase II/histidine kinase"/>
    <property type="match status" value="1"/>
</dbReference>